<dbReference type="InterPro" id="IPR005814">
    <property type="entry name" value="Aminotrans_3"/>
</dbReference>
<name>A0A382JHR5_9ZZZZ</name>
<sequence>MRKIPILRKQSERQIILRRGRGYHGVNIGGTTLQGIQANREGWGELFPNVIEIDPTNIESAASIFAEYGEQIAGVVTEPLQGAGGVFPPPSGYLEGLRRLCDDYGALLVFDEVITGFGRTGNWFASDTYGVKPDIITFAKGVTSGYQPLGGVLISRTVCDVIESDPDFTFMHGYTYSGHPAASAAAIANINIIEDEGLVQRAEIIGDKLSGGLKALEKDGIFSEVRGVGAIWAAQVADASTEQGLVIRDKMTEMGVICRAINGALAFCPPLVIEENDIDLIIDTAAKAVDEVTAK</sequence>
<proteinExistence type="predicted"/>
<evidence type="ECO:0000256" key="3">
    <source>
        <dbReference type="ARBA" id="ARBA00022679"/>
    </source>
</evidence>
<evidence type="ECO:0000256" key="2">
    <source>
        <dbReference type="ARBA" id="ARBA00022576"/>
    </source>
</evidence>
<dbReference type="InterPro" id="IPR015422">
    <property type="entry name" value="PyrdxlP-dep_Trfase_small"/>
</dbReference>
<reference evidence="5" key="1">
    <citation type="submission" date="2018-05" db="EMBL/GenBank/DDBJ databases">
        <authorList>
            <person name="Lanie J.A."/>
            <person name="Ng W.-L."/>
            <person name="Kazmierczak K.M."/>
            <person name="Andrzejewski T.M."/>
            <person name="Davidsen T.M."/>
            <person name="Wayne K.J."/>
            <person name="Tettelin H."/>
            <person name="Glass J.I."/>
            <person name="Rusch D."/>
            <person name="Podicherti R."/>
            <person name="Tsui H.-C.T."/>
            <person name="Winkler M.E."/>
        </authorList>
    </citation>
    <scope>NUCLEOTIDE SEQUENCE</scope>
</reference>
<dbReference type="PANTHER" id="PTHR11986">
    <property type="entry name" value="AMINOTRANSFERASE CLASS III"/>
    <property type="match status" value="1"/>
</dbReference>
<dbReference type="GO" id="GO:0008483">
    <property type="term" value="F:transaminase activity"/>
    <property type="evidence" value="ECO:0007669"/>
    <property type="project" value="UniProtKB-KW"/>
</dbReference>
<evidence type="ECO:0008006" key="6">
    <source>
        <dbReference type="Google" id="ProtNLM"/>
    </source>
</evidence>
<dbReference type="InterPro" id="IPR049704">
    <property type="entry name" value="Aminotrans_3_PPA_site"/>
</dbReference>
<keyword evidence="4" id="KW-0663">Pyridoxal phosphate</keyword>
<dbReference type="EMBL" id="UINC01074465">
    <property type="protein sequence ID" value="SVC11680.1"/>
    <property type="molecule type" value="Genomic_DNA"/>
</dbReference>
<protein>
    <recommendedName>
        <fullName evidence="6">Aspartate aminotransferase family protein</fullName>
    </recommendedName>
</protein>
<comment type="cofactor">
    <cofactor evidence="1">
        <name>pyridoxal 5'-phosphate</name>
        <dbReference type="ChEBI" id="CHEBI:597326"/>
    </cofactor>
</comment>
<dbReference type="InterPro" id="IPR050103">
    <property type="entry name" value="Class-III_PLP-dep_AT"/>
</dbReference>
<dbReference type="SUPFAM" id="SSF53383">
    <property type="entry name" value="PLP-dependent transferases"/>
    <property type="match status" value="1"/>
</dbReference>
<organism evidence="5">
    <name type="scientific">marine metagenome</name>
    <dbReference type="NCBI Taxonomy" id="408172"/>
    <lineage>
        <taxon>unclassified sequences</taxon>
        <taxon>metagenomes</taxon>
        <taxon>ecological metagenomes</taxon>
    </lineage>
</organism>
<dbReference type="GO" id="GO:0030170">
    <property type="term" value="F:pyridoxal phosphate binding"/>
    <property type="evidence" value="ECO:0007669"/>
    <property type="project" value="InterPro"/>
</dbReference>
<dbReference type="PANTHER" id="PTHR11986:SF79">
    <property type="entry name" value="ACETYLORNITHINE AMINOTRANSFERASE, MITOCHONDRIAL"/>
    <property type="match status" value="1"/>
</dbReference>
<dbReference type="AlphaFoldDB" id="A0A382JHR5"/>
<evidence type="ECO:0000256" key="4">
    <source>
        <dbReference type="ARBA" id="ARBA00022898"/>
    </source>
</evidence>
<dbReference type="InterPro" id="IPR015424">
    <property type="entry name" value="PyrdxlP-dep_Trfase"/>
</dbReference>
<accession>A0A382JHR5</accession>
<dbReference type="Pfam" id="PF00202">
    <property type="entry name" value="Aminotran_3"/>
    <property type="match status" value="1"/>
</dbReference>
<keyword evidence="3" id="KW-0808">Transferase</keyword>
<keyword evidence="2" id="KW-0032">Aminotransferase</keyword>
<dbReference type="Gene3D" id="3.90.1150.10">
    <property type="entry name" value="Aspartate Aminotransferase, domain 1"/>
    <property type="match status" value="1"/>
</dbReference>
<dbReference type="Gene3D" id="3.40.640.10">
    <property type="entry name" value="Type I PLP-dependent aspartate aminotransferase-like (Major domain)"/>
    <property type="match status" value="1"/>
</dbReference>
<gene>
    <name evidence="5" type="ORF">METZ01_LOCUS264534</name>
</gene>
<evidence type="ECO:0000256" key="1">
    <source>
        <dbReference type="ARBA" id="ARBA00001933"/>
    </source>
</evidence>
<dbReference type="PROSITE" id="PS00600">
    <property type="entry name" value="AA_TRANSFER_CLASS_3"/>
    <property type="match status" value="1"/>
</dbReference>
<evidence type="ECO:0000313" key="5">
    <source>
        <dbReference type="EMBL" id="SVC11680.1"/>
    </source>
</evidence>
<dbReference type="InterPro" id="IPR015421">
    <property type="entry name" value="PyrdxlP-dep_Trfase_major"/>
</dbReference>
<dbReference type="GO" id="GO:0042802">
    <property type="term" value="F:identical protein binding"/>
    <property type="evidence" value="ECO:0007669"/>
    <property type="project" value="TreeGrafter"/>
</dbReference>